<evidence type="ECO:0000313" key="3">
    <source>
        <dbReference type="Proteomes" id="UP000650081"/>
    </source>
</evidence>
<comment type="caution">
    <text evidence="2">The sequence shown here is derived from an EMBL/GenBank/DDBJ whole genome shotgun (WGS) entry which is preliminary data.</text>
</comment>
<proteinExistence type="predicted"/>
<dbReference type="Gene3D" id="1.50.10.20">
    <property type="match status" value="1"/>
</dbReference>
<dbReference type="SUPFAM" id="SSF48239">
    <property type="entry name" value="Terpenoid cyclases/Protein prenyltransferases"/>
    <property type="match status" value="1"/>
</dbReference>
<dbReference type="Gene3D" id="2.60.40.1120">
    <property type="entry name" value="Carboxypeptidase-like, regulatory domain"/>
    <property type="match status" value="1"/>
</dbReference>
<dbReference type="Pfam" id="PF13715">
    <property type="entry name" value="CarbopepD_reg_2"/>
    <property type="match status" value="1"/>
</dbReference>
<name>A0A923PLA3_9BACT</name>
<dbReference type="PANTHER" id="PTHR40094:SF1">
    <property type="entry name" value="UBIQUITIN DOMAIN-CONTAINING PROTEIN"/>
    <property type="match status" value="1"/>
</dbReference>
<keyword evidence="2" id="KW-0645">Protease</keyword>
<dbReference type="GO" id="GO:0004180">
    <property type="term" value="F:carboxypeptidase activity"/>
    <property type="evidence" value="ECO:0007669"/>
    <property type="project" value="UniProtKB-KW"/>
</dbReference>
<dbReference type="InterPro" id="IPR051802">
    <property type="entry name" value="YfhM-like"/>
</dbReference>
<dbReference type="InterPro" id="IPR008969">
    <property type="entry name" value="CarboxyPept-like_regulatory"/>
</dbReference>
<dbReference type="Pfam" id="PF17973">
    <property type="entry name" value="bMG10"/>
    <property type="match status" value="1"/>
</dbReference>
<dbReference type="RefSeq" id="WP_187467508.1">
    <property type="nucleotide sequence ID" value="NZ_JACSIT010000138.1"/>
</dbReference>
<dbReference type="EMBL" id="JACSIT010000138">
    <property type="protein sequence ID" value="MBC6995474.1"/>
    <property type="molecule type" value="Genomic_DNA"/>
</dbReference>
<dbReference type="Proteomes" id="UP000650081">
    <property type="component" value="Unassembled WGS sequence"/>
</dbReference>
<gene>
    <name evidence="2" type="ORF">H9S92_14980</name>
</gene>
<evidence type="ECO:0000259" key="1">
    <source>
        <dbReference type="SMART" id="SM01360"/>
    </source>
</evidence>
<dbReference type="PANTHER" id="PTHR40094">
    <property type="entry name" value="ALPHA-2-MACROGLOBULIN HOMOLOG"/>
    <property type="match status" value="1"/>
</dbReference>
<protein>
    <submittedName>
        <fullName evidence="2">Carboxypeptidase-like regulatory domain-containing protein</fullName>
    </submittedName>
</protein>
<dbReference type="SMART" id="SM01419">
    <property type="entry name" value="Thiol-ester_cl"/>
    <property type="match status" value="1"/>
</dbReference>
<accession>A0A923PLA3</accession>
<dbReference type="SUPFAM" id="SSF49464">
    <property type="entry name" value="Carboxypeptidase regulatory domain-like"/>
    <property type="match status" value="1"/>
</dbReference>
<dbReference type="InterPro" id="IPR041246">
    <property type="entry name" value="Bact_MG10"/>
</dbReference>
<organism evidence="2 3">
    <name type="scientific">Neolewinella lacunae</name>
    <dbReference type="NCBI Taxonomy" id="1517758"/>
    <lineage>
        <taxon>Bacteria</taxon>
        <taxon>Pseudomonadati</taxon>
        <taxon>Bacteroidota</taxon>
        <taxon>Saprospiria</taxon>
        <taxon>Saprospirales</taxon>
        <taxon>Lewinellaceae</taxon>
        <taxon>Neolewinella</taxon>
    </lineage>
</organism>
<feature type="domain" description="Alpha-2-macroglobulin" evidence="1">
    <location>
        <begin position="1302"/>
        <end position="1391"/>
    </location>
</feature>
<dbReference type="SMART" id="SM01360">
    <property type="entry name" value="A2M"/>
    <property type="match status" value="1"/>
</dbReference>
<dbReference type="InterPro" id="IPR001599">
    <property type="entry name" value="Macroglobln_a2"/>
</dbReference>
<evidence type="ECO:0000313" key="2">
    <source>
        <dbReference type="EMBL" id="MBC6995474.1"/>
    </source>
</evidence>
<reference evidence="2" key="1">
    <citation type="submission" date="2020-08" db="EMBL/GenBank/DDBJ databases">
        <title>Lewinella bacteria from marine environments.</title>
        <authorList>
            <person name="Zhong Y."/>
        </authorList>
    </citation>
    <scope>NUCLEOTIDE SEQUENCE</scope>
    <source>
        <strain evidence="2">KCTC 42187</strain>
    </source>
</reference>
<dbReference type="InterPro" id="IPR047565">
    <property type="entry name" value="Alpha-macroglob_thiol-ester_cl"/>
</dbReference>
<dbReference type="Pfam" id="PF00207">
    <property type="entry name" value="A2M"/>
    <property type="match status" value="1"/>
</dbReference>
<keyword evidence="2" id="KW-0121">Carboxypeptidase</keyword>
<dbReference type="InterPro" id="IPR008930">
    <property type="entry name" value="Terpenoid_cyclase/PrenylTrfase"/>
</dbReference>
<keyword evidence="2" id="KW-0378">Hydrolase</keyword>
<keyword evidence="3" id="KW-1185">Reference proteome</keyword>
<sequence length="1945" mass="218836">MQQWLLPILLLFSAIAVGQSFDFPATTTRIYPIPASTVGGLLSGQILAENLPDPGEPYPANTLHVDLPPGHYLEVRLSAENVAYEYFNTYRYTFSAEEHRGKFHLRVHDATGSPRSDAEVLADGHPVRYAKKHGAYRRRDWKIDEVRIVVDQDTLFYLVEEGFKKSRFRHDLSHVTRNIPAYVILTPYRITRNSYRYLKGGIAHGNWSMYNYPFRRTIQRTINPPRPVAGYVTTNQPKYRPTDTLRISAYLTKPSGRPLVADSIDLSIFLHRPYQRVLERKIGRTTRGRYELTMPLPAAWEMDRKYNIEFSLPGIMRREVSPDISFRLEDYELAEYELDVTASTDARLPGTAWLDLATKDSNGQPLPDGQLTLTVLLDRIAALADTVGLTLPDTLYTRVCNLIQNALTVTVPLEKLITTFKTSSYVFTREPKNGEQISRQITHPTLYTYREATDNRVKRRIVLPDSLFPAGYSLEVKVKTQLSGPSGEYVEKTSPLVVDRRFPQVPRLELDGPSLHLFLAPAAAPAPATLLTINAQGDTVVTAITLPHRLKLDHQQRQYTLQYQEQSVQQVLRKLRPTDEKLVRWAQDTLFIQFTNPHQQEVFWELRARTQVLGEGDGAKMDYVQAGFAPGTELQLRYRYLAGGTWVFGEETLVAPDPTLLSPDPQQLSIALEHPEKVRPGQTVRVALTATDQRGRPASGVRLTAATYNARFDGLPSSMPTYTTRQRPERQRQSYQIKDIHLKGNRVPPYWAITRTGLDTSLAYQLRYPTAEFSLLRSLDTIVPAGSPQAHFAPFILKDHRPIPLSLVYADDRLVYFHHPNITTPYSIPVDSGWHHIVLRTQHHRYEKDLYFPARQQSIVSFASEQWLAAGWQRTEMKKPTQEEVNSVHNRVFALTGMDAPGDFHFRTGGGTMIQSGRASRGGYWAPLGLATANNRIDFWMPNGDSVQLTYEPQALYQIKTERDRLYPLAPELILSTLRKPGEAPTSPGIPRYAYRRPEPAVMVKKIFSASEVPHRFPEETSGRLQVFGLPKEISRVIIAEVKQDRYYQLNLKQPNRLTPGWYDILYHFPNDSVRHQRIDLPPDSLLLLVYREGQTQFYSYFSEKEGYSEARPKYVAPVVHYPDFIFTGSVVSGRVVDQDGEPLAWATVLLEEMNTGVVTDVDGHFVIKVPSTPYTLRFLYTGFVQQQLVMSSPSLQGQYLEVIMEEGVNNLDAVVVSAFSVPSIEQDHTTVTSLAARVAGVEIADINLRSSRINAKDLFVDGLRVSSDEVPDSASSQTEDPALTGALLSVGNVRSNFADYAAFVPDLRTDARGRAEFDIHFPDDITAWNTLAVGQDRRRRVGLAQAQTMAFLPLQAQLYLPRFLVEGDESEALALAINREEAEKRVRFSFRGDGQAVQQRDSLLGRSLSFSYPILAAAGLDSMHYQFDLQSLASDGEGDGETRAVPVYPRGTEMVNGALLLFNDQEMILPDSFIDPARGPVTLRLPGNRLAQLLAEVDHLIEYPYECVEQTASRLIGLLALERIAKAGGKVAGPDPRINRMIRRLEKLRRDDGGFGWWGGSATASPWISNHVYTALAAANAQGYAVADQTGTRRYLLSEAAQLPVRDQLQIALTLAENGFPPTAAEMQRLDTFSRPNDYTLLAITRLQQLWGDTVDIQRLLDSSRQHAALGRYWGERRFQFYRQPLNDRLACGLMARRILSAAGRKAEADETVNYLLGQTATGAQRGSQPLLGANTLESARLVADLLPYLLAEDEVLAPPTVRITSKQGMVEAKDFPFQLTLAPEDVAGLKLQRTGSGPMPLALYQRWFETTPEASQRGFQLTARLTDHRTRVRAQLTKGKTAYLEVSLTSQADADYVLLEIPIPAGCSYHDREEPKGPFAVHREYRRDRVAIFCERLPAGTHTYRVALAPRFSGSYTINPPRAEMQYLPVVNGNGALREVFVE</sequence>
<dbReference type="GO" id="GO:0004866">
    <property type="term" value="F:endopeptidase inhibitor activity"/>
    <property type="evidence" value="ECO:0007669"/>
    <property type="project" value="InterPro"/>
</dbReference>